<dbReference type="OMA" id="TIRCCAM"/>
<dbReference type="Proteomes" id="UP000000709">
    <property type="component" value="Unassembled WGS sequence"/>
</dbReference>
<protein>
    <submittedName>
        <fullName evidence="1">Uncharacterized protein</fullName>
    </submittedName>
</protein>
<sequence length="613" mass="70363">MIKYPSSIVIGDAIQPVSSNEFDSSFNSQTSFDSKSYTKSRQKSVFAKLEHFYNVDNMIEILYLLPELKHIDSFPPHIHVIVGSTLFKSGMTLEGLREVGVAIDMERDRSVRADHISLMGTMLARLGKMDDAMTCFGDYFDDVRNSNGDVGEIKQKVRGFQDELARIGAGLEYVIFCDLRLKVFTNISRIIPSFPSLEQQILNFKDVHKIFPMGSFTYDYSHIVKIISDVKQRLETWDYTKKKGDQSDNSVILSLSTAILILGRVEIYYSMLAIEPLILRHIEAFVPPTQQHTRTYSLFKKKPELPTIPYEVKIAQRKTVIGFLALLNHDYSRAVQEFTNSIELLDPQDSMCDQVKCWLIQCKCMMETNPKNRLAAIMDIFEDRPHPKIYIALGDCYRDLAGEESTSITILEPNKIVIGKQFLCSHLEEAIFNYINTVVSMQQDDPAVAKIYDYIVLYLLLHGGIQYHAFAFFLQLRDYFHVISQYNHLHLSNDDSTYTNFFEIADQFVQDSKLLTGDFWRPKAINLLPQVFLAEDDKLLVMKGKYGVATTTKFKTVNSFYIVPVDHEPLISSIALLESKILTSRTLVDLFWRGYSGDLPSHIQQYYIQHLAF</sequence>
<gene>
    <name evidence="1" type="ORF">SPAPADRAFT_48520</name>
</gene>
<dbReference type="EMBL" id="GL996499">
    <property type="protein sequence ID" value="EGW35535.1"/>
    <property type="molecule type" value="Genomic_DNA"/>
</dbReference>
<proteinExistence type="predicted"/>
<name>G3AHA5_SPAPN</name>
<reference evidence="1 2" key="1">
    <citation type="journal article" date="2011" name="Proc. Natl. Acad. Sci. U.S.A.">
        <title>Comparative genomics of xylose-fermenting fungi for enhanced biofuel production.</title>
        <authorList>
            <person name="Wohlbach D.J."/>
            <person name="Kuo A."/>
            <person name="Sato T.K."/>
            <person name="Potts K.M."/>
            <person name="Salamov A.A."/>
            <person name="LaButti K.M."/>
            <person name="Sun H."/>
            <person name="Clum A."/>
            <person name="Pangilinan J.L."/>
            <person name="Lindquist E.A."/>
            <person name="Lucas S."/>
            <person name="Lapidus A."/>
            <person name="Jin M."/>
            <person name="Gunawan C."/>
            <person name="Balan V."/>
            <person name="Dale B.E."/>
            <person name="Jeffries T.W."/>
            <person name="Zinkel R."/>
            <person name="Barry K.W."/>
            <person name="Grigoriev I.V."/>
            <person name="Gasch A.P."/>
        </authorList>
    </citation>
    <scope>NUCLEOTIDE SEQUENCE [LARGE SCALE GENOMIC DNA]</scope>
    <source>
        <strain evidence="2">NRRL Y-27907 / 11-Y1</strain>
    </source>
</reference>
<dbReference type="eggNOG" id="ENOG502SGGK">
    <property type="taxonomic scope" value="Eukaryota"/>
</dbReference>
<keyword evidence="2" id="KW-1185">Reference proteome</keyword>
<dbReference type="HOGENOM" id="CLU_445613_0_0_1"/>
<evidence type="ECO:0000313" key="1">
    <source>
        <dbReference type="EMBL" id="EGW35535.1"/>
    </source>
</evidence>
<accession>G3AHA5</accession>
<evidence type="ECO:0000313" key="2">
    <source>
        <dbReference type="Proteomes" id="UP000000709"/>
    </source>
</evidence>
<dbReference type="OrthoDB" id="4065753at2759"/>
<dbReference type="AlphaFoldDB" id="G3AHA5"/>
<dbReference type="RefSeq" id="XP_007372947.1">
    <property type="nucleotide sequence ID" value="XM_007372885.1"/>
</dbReference>
<dbReference type="InParanoid" id="G3AHA5"/>
<dbReference type="KEGG" id="spaa:SPAPADRAFT_48520"/>
<organism evidence="2">
    <name type="scientific">Spathaspora passalidarum (strain NRRL Y-27907 / 11-Y1)</name>
    <dbReference type="NCBI Taxonomy" id="619300"/>
    <lineage>
        <taxon>Eukaryota</taxon>
        <taxon>Fungi</taxon>
        <taxon>Dikarya</taxon>
        <taxon>Ascomycota</taxon>
        <taxon>Saccharomycotina</taxon>
        <taxon>Pichiomycetes</taxon>
        <taxon>Debaryomycetaceae</taxon>
        <taxon>Spathaspora</taxon>
    </lineage>
</organism>
<dbReference type="GeneID" id="18871235"/>